<evidence type="ECO:0000256" key="1">
    <source>
        <dbReference type="ARBA" id="ARBA00023002"/>
    </source>
</evidence>
<dbReference type="Gene3D" id="3.30.1060.10">
    <property type="entry name" value="Peptide methionine sulphoxide reductase MsrA"/>
    <property type="match status" value="1"/>
</dbReference>
<dbReference type="Proteomes" id="UP000216033">
    <property type="component" value="Unassembled WGS sequence"/>
</dbReference>
<proteinExistence type="inferred from homology"/>
<comment type="function">
    <text evidence="4">Has an important function as a repair enzyme for proteins that have been inactivated by oxidation. Catalyzes the reversible oxidation-reduction of methionine sulfoxide in proteins to methionine.</text>
</comment>
<name>A0A270BDF2_9PROT</name>
<dbReference type="Pfam" id="PF01625">
    <property type="entry name" value="PMSR"/>
    <property type="match status" value="1"/>
</dbReference>
<dbReference type="EMBL" id="NDFP01000012">
    <property type="protein sequence ID" value="PAL23052.1"/>
    <property type="molecule type" value="Genomic_DNA"/>
</dbReference>
<dbReference type="EC" id="1.8.4.11" evidence="4"/>
<comment type="catalytic activity">
    <reaction evidence="3 4">
        <text>[thioredoxin]-disulfide + L-methionine + H2O = L-methionine (S)-S-oxide + [thioredoxin]-dithiol</text>
        <dbReference type="Rhea" id="RHEA:19993"/>
        <dbReference type="Rhea" id="RHEA-COMP:10698"/>
        <dbReference type="Rhea" id="RHEA-COMP:10700"/>
        <dbReference type="ChEBI" id="CHEBI:15377"/>
        <dbReference type="ChEBI" id="CHEBI:29950"/>
        <dbReference type="ChEBI" id="CHEBI:50058"/>
        <dbReference type="ChEBI" id="CHEBI:57844"/>
        <dbReference type="ChEBI" id="CHEBI:58772"/>
        <dbReference type="EC" id="1.8.4.11"/>
    </reaction>
</comment>
<protein>
    <recommendedName>
        <fullName evidence="4">Peptide methionine sulfoxide reductase MsrA</fullName>
        <shortName evidence="4">Protein-methionine-S-oxide reductase</shortName>
        <ecNumber evidence="4">1.8.4.11</ecNumber>
    </recommendedName>
    <alternativeName>
        <fullName evidence="4">Peptide-methionine (S)-S-oxide reductase</fullName>
        <shortName evidence="4">Peptide Met(O) reductase</shortName>
    </alternativeName>
</protein>
<dbReference type="InterPro" id="IPR002569">
    <property type="entry name" value="Met_Sox_Rdtase_MsrA_dom"/>
</dbReference>
<evidence type="ECO:0000313" key="6">
    <source>
        <dbReference type="EMBL" id="PAL23052.1"/>
    </source>
</evidence>
<reference evidence="6 7" key="1">
    <citation type="submission" date="2017-04" db="EMBL/GenBank/DDBJ databases">
        <title>Kefir bacterial isolates.</title>
        <authorList>
            <person name="Kim Y."/>
            <person name="Blasche S."/>
            <person name="Patil K.R."/>
        </authorList>
    </citation>
    <scope>NUCLEOTIDE SEQUENCE [LARGE SCALE GENOMIC DNA]</scope>
    <source>
        <strain evidence="6 7">KR-2</strain>
    </source>
</reference>
<comment type="catalytic activity">
    <reaction evidence="2 4">
        <text>L-methionyl-[protein] + [thioredoxin]-disulfide + H2O = L-methionyl-(S)-S-oxide-[protein] + [thioredoxin]-dithiol</text>
        <dbReference type="Rhea" id="RHEA:14217"/>
        <dbReference type="Rhea" id="RHEA-COMP:10698"/>
        <dbReference type="Rhea" id="RHEA-COMP:10700"/>
        <dbReference type="Rhea" id="RHEA-COMP:12313"/>
        <dbReference type="Rhea" id="RHEA-COMP:12315"/>
        <dbReference type="ChEBI" id="CHEBI:15377"/>
        <dbReference type="ChEBI" id="CHEBI:16044"/>
        <dbReference type="ChEBI" id="CHEBI:29950"/>
        <dbReference type="ChEBI" id="CHEBI:44120"/>
        <dbReference type="ChEBI" id="CHEBI:50058"/>
        <dbReference type="EC" id="1.8.4.11"/>
    </reaction>
</comment>
<accession>A0A270BDF2</accession>
<evidence type="ECO:0000259" key="5">
    <source>
        <dbReference type="Pfam" id="PF01625"/>
    </source>
</evidence>
<dbReference type="GeneID" id="98302702"/>
<dbReference type="OrthoDB" id="4174719at2"/>
<dbReference type="RefSeq" id="WP_048854076.1">
    <property type="nucleotide sequence ID" value="NZ_BAMZ01000016.1"/>
</dbReference>
<dbReference type="SUPFAM" id="SSF55068">
    <property type="entry name" value="Peptide methionine sulfoxide reductase"/>
    <property type="match status" value="1"/>
</dbReference>
<comment type="caution">
    <text evidence="6">The sequence shown here is derived from an EMBL/GenBank/DDBJ whole genome shotgun (WGS) entry which is preliminary data.</text>
</comment>
<dbReference type="GO" id="GO:0008113">
    <property type="term" value="F:peptide-methionine (S)-S-oxide reductase activity"/>
    <property type="evidence" value="ECO:0007669"/>
    <property type="project" value="UniProtKB-UniRule"/>
</dbReference>
<dbReference type="PANTHER" id="PTHR43774:SF1">
    <property type="entry name" value="PEPTIDE METHIONINE SULFOXIDE REDUCTASE MSRA 2"/>
    <property type="match status" value="1"/>
</dbReference>
<dbReference type="NCBIfam" id="TIGR00401">
    <property type="entry name" value="msrA"/>
    <property type="match status" value="1"/>
</dbReference>
<keyword evidence="7" id="KW-1185">Reference proteome</keyword>
<gene>
    <name evidence="4" type="primary">msrA</name>
    <name evidence="6" type="ORF">B9K05_10650</name>
</gene>
<evidence type="ECO:0000256" key="3">
    <source>
        <dbReference type="ARBA" id="ARBA00048782"/>
    </source>
</evidence>
<feature type="domain" description="Peptide methionine sulphoxide reductase MsrA" evidence="5">
    <location>
        <begin position="4"/>
        <end position="157"/>
    </location>
</feature>
<dbReference type="InterPro" id="IPR036509">
    <property type="entry name" value="Met_Sox_Rdtase_MsrA_sf"/>
</dbReference>
<dbReference type="AlphaFoldDB" id="A0A270BDF2"/>
<feature type="active site" evidence="4">
    <location>
        <position position="11"/>
    </location>
</feature>
<evidence type="ECO:0000313" key="7">
    <source>
        <dbReference type="Proteomes" id="UP000216033"/>
    </source>
</evidence>
<dbReference type="HAMAP" id="MF_01401">
    <property type="entry name" value="MsrA"/>
    <property type="match status" value="1"/>
</dbReference>
<evidence type="ECO:0000256" key="4">
    <source>
        <dbReference type="HAMAP-Rule" id="MF_01401"/>
    </source>
</evidence>
<keyword evidence="1 4" id="KW-0560">Oxidoreductase</keyword>
<comment type="similarity">
    <text evidence="4">Belongs to the MsrA Met sulfoxide reductase family.</text>
</comment>
<organism evidence="6 7">
    <name type="scientific">Acetobacter syzygii</name>
    <dbReference type="NCBI Taxonomy" id="146476"/>
    <lineage>
        <taxon>Bacteria</taxon>
        <taxon>Pseudomonadati</taxon>
        <taxon>Pseudomonadota</taxon>
        <taxon>Alphaproteobacteria</taxon>
        <taxon>Acetobacterales</taxon>
        <taxon>Acetobacteraceae</taxon>
        <taxon>Acetobacter</taxon>
    </lineage>
</organism>
<evidence type="ECO:0000256" key="2">
    <source>
        <dbReference type="ARBA" id="ARBA00047806"/>
    </source>
</evidence>
<sequence length="179" mass="19962">MTETAVLGGGCFWCLDAVYRQMRGIISVTTGYAGGKVDHPTYQQVCSGQTGHAEVVQLTWNSEILDYREILESFFVLHDPTTLNRQGHDIGTQYRSVIFYTSAQQHTVAKEVLQAVTDHNLWEAKPVTQLCPLTTFWPAEPEHNNYYAQHPSAGYCQVVIAPKLAKARQTLSHLLLPAG</sequence>
<dbReference type="PANTHER" id="PTHR43774">
    <property type="entry name" value="PEPTIDE METHIONINE SULFOXIDE REDUCTASE"/>
    <property type="match status" value="1"/>
</dbReference>
<dbReference type="STRING" id="1231343.Absy_016_048"/>
<dbReference type="GO" id="GO:0033744">
    <property type="term" value="F:L-methionine:thioredoxin-disulfide S-oxidoreductase activity"/>
    <property type="evidence" value="ECO:0007669"/>
    <property type="project" value="RHEA"/>
</dbReference>